<gene>
    <name evidence="1" type="ORF">GCM10009539_16240</name>
</gene>
<dbReference type="Proteomes" id="UP001500967">
    <property type="component" value="Unassembled WGS sequence"/>
</dbReference>
<comment type="caution">
    <text evidence="1">The sequence shown here is derived from an EMBL/GenBank/DDBJ whole genome shotgun (WGS) entry which is preliminary data.</text>
</comment>
<organism evidence="1 2">
    <name type="scientific">Cryptosporangium japonicum</name>
    <dbReference type="NCBI Taxonomy" id="80872"/>
    <lineage>
        <taxon>Bacteria</taxon>
        <taxon>Bacillati</taxon>
        <taxon>Actinomycetota</taxon>
        <taxon>Actinomycetes</taxon>
        <taxon>Cryptosporangiales</taxon>
        <taxon>Cryptosporangiaceae</taxon>
        <taxon>Cryptosporangium</taxon>
    </lineage>
</organism>
<accession>A0ABN0TVY5</accession>
<evidence type="ECO:0000313" key="1">
    <source>
        <dbReference type="EMBL" id="GAA0231582.1"/>
    </source>
</evidence>
<proteinExistence type="predicted"/>
<evidence type="ECO:0000313" key="2">
    <source>
        <dbReference type="Proteomes" id="UP001500967"/>
    </source>
</evidence>
<protein>
    <submittedName>
        <fullName evidence="1">Uncharacterized protein</fullName>
    </submittedName>
</protein>
<name>A0ABN0TVY5_9ACTN</name>
<dbReference type="EMBL" id="BAAAGX010000006">
    <property type="protein sequence ID" value="GAA0231582.1"/>
    <property type="molecule type" value="Genomic_DNA"/>
</dbReference>
<reference evidence="1 2" key="1">
    <citation type="journal article" date="2019" name="Int. J. Syst. Evol. Microbiol.">
        <title>The Global Catalogue of Microorganisms (GCM) 10K type strain sequencing project: providing services to taxonomists for standard genome sequencing and annotation.</title>
        <authorList>
            <consortium name="The Broad Institute Genomics Platform"/>
            <consortium name="The Broad Institute Genome Sequencing Center for Infectious Disease"/>
            <person name="Wu L."/>
            <person name="Ma J."/>
        </authorList>
    </citation>
    <scope>NUCLEOTIDE SEQUENCE [LARGE SCALE GENOMIC DNA]</scope>
    <source>
        <strain evidence="1 2">JCM 10425</strain>
    </source>
</reference>
<keyword evidence="2" id="KW-1185">Reference proteome</keyword>
<dbReference type="RefSeq" id="WP_344648090.1">
    <property type="nucleotide sequence ID" value="NZ_BAAAGX010000006.1"/>
</dbReference>
<sequence>MGSVVGTHGLADAGRTEVAPRVLAAWDAFLVSAESADLDRACVAAGSTGADVCTRLGLWTEYAALHDLVSSARSGGVGPPPDLDAVVETHRHAGRDEILTALRRHRDAVAIYFNSFDEWLDLDPTVSPFGRLPLLTTLLGQVYPLAVHALDLVDCGAPTPPDALLDSGLAAWIDLLGGSACEDGITGGAAVFTPPSGGWAFACGEDGWTVTRLDRRRPGGTVLEGSAAEILAATAGRSELRTLRVHQQAGFLRLTDVVERIANTTALPKP</sequence>